<dbReference type="InterPro" id="IPR050879">
    <property type="entry name" value="Acyltransferase_3"/>
</dbReference>
<evidence type="ECO:0000313" key="5">
    <source>
        <dbReference type="Proteomes" id="UP000198827"/>
    </source>
</evidence>
<feature type="transmembrane region" description="Helical" evidence="2">
    <location>
        <begin position="235"/>
        <end position="254"/>
    </location>
</feature>
<dbReference type="GO" id="GO:0016787">
    <property type="term" value="F:hydrolase activity"/>
    <property type="evidence" value="ECO:0007669"/>
    <property type="project" value="UniProtKB-KW"/>
</dbReference>
<feature type="transmembrane region" description="Helical" evidence="2">
    <location>
        <begin position="260"/>
        <end position="281"/>
    </location>
</feature>
<feature type="transmembrane region" description="Helical" evidence="2">
    <location>
        <begin position="288"/>
        <end position="309"/>
    </location>
</feature>
<feature type="transmembrane region" description="Helical" evidence="2">
    <location>
        <begin position="329"/>
        <end position="349"/>
    </location>
</feature>
<feature type="domain" description="Acyltransferase 3" evidence="3">
    <location>
        <begin position="10"/>
        <end position="338"/>
    </location>
</feature>
<dbReference type="EMBL" id="LT629705">
    <property type="protein sequence ID" value="SDP34737.1"/>
    <property type="molecule type" value="Genomic_DNA"/>
</dbReference>
<name>A0A1H0RZD4_9PSED</name>
<reference evidence="4 5" key="1">
    <citation type="submission" date="2016-10" db="EMBL/GenBank/DDBJ databases">
        <authorList>
            <person name="de Groot N.N."/>
        </authorList>
    </citation>
    <scope>NUCLEOTIDE SEQUENCE [LARGE SCALE GENOMIC DNA]</scope>
    <source>
        <strain evidence="4 5">CECT 7543</strain>
    </source>
</reference>
<proteinExistence type="predicted"/>
<dbReference type="GO" id="GO:0016020">
    <property type="term" value="C:membrane"/>
    <property type="evidence" value="ECO:0007669"/>
    <property type="project" value="TreeGrafter"/>
</dbReference>
<keyword evidence="2" id="KW-0812">Transmembrane</keyword>
<dbReference type="AlphaFoldDB" id="A0A1H0RZD4"/>
<sequence>MMAKSEILPLTGLRFFAALYVFLFHMHIRWPLSDNTYIKNILEQGAIGMSLFFILSGFVLAYRYSNSNTTYRSYLINRFSRIYPIYAFTAIATLPWIGVDFGSGSAIDTTTALTKIALLFIANILVIQAWFPQMFSYWNDGASWSISVEVFCYFLLPFILPKLTNIDNKRLFILSAACVAFSAMIGVSAALFDDPANKVFYSIPIFRLPEFIVGICACIFFLRGNKKFCGPAIQIFIILTVAVYLCVVGSKMPLYVGHNWIIVPSIAFLLISFSVGNSALAKLLSSRIIVWLGKISYCFYSLQFLIIVPLVKHHDSVVQHYSALNNPKILMVCALLILVGASALAHHFIEEPARIWINKRYQTKRVAKPENSQTNTPALLSIPTKN</sequence>
<evidence type="ECO:0000256" key="2">
    <source>
        <dbReference type="SAM" id="Phobius"/>
    </source>
</evidence>
<dbReference type="OrthoDB" id="9767863at2"/>
<dbReference type="Pfam" id="PF01757">
    <property type="entry name" value="Acyl_transf_3"/>
    <property type="match status" value="1"/>
</dbReference>
<evidence type="ECO:0000259" key="3">
    <source>
        <dbReference type="Pfam" id="PF01757"/>
    </source>
</evidence>
<evidence type="ECO:0000313" key="4">
    <source>
        <dbReference type="EMBL" id="SDP34737.1"/>
    </source>
</evidence>
<keyword evidence="2" id="KW-1133">Transmembrane helix</keyword>
<feature type="transmembrane region" description="Helical" evidence="2">
    <location>
        <begin position="82"/>
        <end position="101"/>
    </location>
</feature>
<accession>A0A1H0RZD4</accession>
<feature type="transmembrane region" description="Helical" evidence="2">
    <location>
        <begin position="113"/>
        <end position="131"/>
    </location>
</feature>
<dbReference type="GO" id="GO:0016747">
    <property type="term" value="F:acyltransferase activity, transferring groups other than amino-acyl groups"/>
    <property type="evidence" value="ECO:0007669"/>
    <property type="project" value="InterPro"/>
</dbReference>
<dbReference type="InterPro" id="IPR002656">
    <property type="entry name" value="Acyl_transf_3_dom"/>
</dbReference>
<keyword evidence="4" id="KW-0378">Hydrolase</keyword>
<keyword evidence="4" id="KW-0808">Transferase</keyword>
<keyword evidence="2" id="KW-0472">Membrane</keyword>
<dbReference type="Proteomes" id="UP000198827">
    <property type="component" value="Chromosome I"/>
</dbReference>
<gene>
    <name evidence="4" type="ORF">SAMN04489798_5443</name>
</gene>
<feature type="transmembrane region" description="Helical" evidence="2">
    <location>
        <begin position="12"/>
        <end position="32"/>
    </location>
</feature>
<dbReference type="PANTHER" id="PTHR23028">
    <property type="entry name" value="ACETYLTRANSFERASE"/>
    <property type="match status" value="1"/>
</dbReference>
<feature type="region of interest" description="Disordered" evidence="1">
    <location>
        <begin position="367"/>
        <end position="386"/>
    </location>
</feature>
<feature type="transmembrane region" description="Helical" evidence="2">
    <location>
        <begin position="172"/>
        <end position="192"/>
    </location>
</feature>
<dbReference type="PANTHER" id="PTHR23028:SF53">
    <property type="entry name" value="ACYL_TRANSF_3 DOMAIN-CONTAINING PROTEIN"/>
    <property type="match status" value="1"/>
</dbReference>
<feature type="compositionally biased region" description="Polar residues" evidence="1">
    <location>
        <begin position="370"/>
        <end position="386"/>
    </location>
</feature>
<dbReference type="RefSeq" id="WP_157695046.1">
    <property type="nucleotide sequence ID" value="NZ_LT629705.1"/>
</dbReference>
<dbReference type="GO" id="GO:0009103">
    <property type="term" value="P:lipopolysaccharide biosynthetic process"/>
    <property type="evidence" value="ECO:0007669"/>
    <property type="project" value="TreeGrafter"/>
</dbReference>
<organism evidence="4 5">
    <name type="scientific">Pseudomonas arsenicoxydans</name>
    <dbReference type="NCBI Taxonomy" id="702115"/>
    <lineage>
        <taxon>Bacteria</taxon>
        <taxon>Pseudomonadati</taxon>
        <taxon>Pseudomonadota</taxon>
        <taxon>Gammaproteobacteria</taxon>
        <taxon>Pseudomonadales</taxon>
        <taxon>Pseudomonadaceae</taxon>
        <taxon>Pseudomonas</taxon>
    </lineage>
</organism>
<keyword evidence="4" id="KW-0012">Acyltransferase</keyword>
<feature type="transmembrane region" description="Helical" evidence="2">
    <location>
        <begin position="44"/>
        <end position="62"/>
    </location>
</feature>
<protein>
    <submittedName>
        <fullName evidence="4">Peptidoglycan/LPS O-acetylase OafA/YrhL, contains acyltransferase and SGNH-hydrolase domains</fullName>
    </submittedName>
</protein>
<evidence type="ECO:0000256" key="1">
    <source>
        <dbReference type="SAM" id="MobiDB-lite"/>
    </source>
</evidence>
<feature type="transmembrane region" description="Helical" evidence="2">
    <location>
        <begin position="204"/>
        <end position="223"/>
    </location>
</feature>